<dbReference type="AlphaFoldDB" id="A0A2P2C3E8"/>
<organism evidence="2">
    <name type="scientific">metagenome</name>
    <dbReference type="NCBI Taxonomy" id="256318"/>
    <lineage>
        <taxon>unclassified sequences</taxon>
        <taxon>metagenomes</taxon>
    </lineage>
</organism>
<reference evidence="2" key="1">
    <citation type="submission" date="2015-08" db="EMBL/GenBank/DDBJ databases">
        <authorList>
            <person name="Babu N.S."/>
            <person name="Beckwith C.J."/>
            <person name="Beseler K.G."/>
            <person name="Brison A."/>
            <person name="Carone J.V."/>
            <person name="Caskin T.P."/>
            <person name="Diamond M."/>
            <person name="Durham M.E."/>
            <person name="Foxe J.M."/>
            <person name="Go M."/>
            <person name="Henderson B.A."/>
            <person name="Jones I.B."/>
            <person name="McGettigan J.A."/>
            <person name="Micheletti S.J."/>
            <person name="Nasrallah M.E."/>
            <person name="Ortiz D."/>
            <person name="Piller C.R."/>
            <person name="Privatt S.R."/>
            <person name="Schneider S.L."/>
            <person name="Sharp S."/>
            <person name="Smith T.C."/>
            <person name="Stanton J.D."/>
            <person name="Ullery H.E."/>
            <person name="Wilson R.J."/>
            <person name="Serrano M.G."/>
            <person name="Buck G."/>
            <person name="Lee V."/>
            <person name="Wang Y."/>
            <person name="Carvalho R."/>
            <person name="Voegtly L."/>
            <person name="Shi R."/>
            <person name="Duckworth R."/>
            <person name="Johnson A."/>
            <person name="Loviza R."/>
            <person name="Walstead R."/>
            <person name="Shah Z."/>
            <person name="Kiflezghi M."/>
            <person name="Wade K."/>
            <person name="Ball S.L."/>
            <person name="Bradley K.W."/>
            <person name="Asai D.J."/>
            <person name="Bowman C.A."/>
            <person name="Russell D.A."/>
            <person name="Pope W.H."/>
            <person name="Jacobs-Sera D."/>
            <person name="Hendrix R.W."/>
            <person name="Hatfull G.F."/>
        </authorList>
    </citation>
    <scope>NUCLEOTIDE SEQUENCE</scope>
</reference>
<keyword evidence="1" id="KW-0472">Membrane</keyword>
<proteinExistence type="predicted"/>
<keyword evidence="1" id="KW-0812">Transmembrane</keyword>
<name>A0A2P2C3E8_9ZZZZ</name>
<protein>
    <submittedName>
        <fullName evidence="2">Uncharacterized protein</fullName>
    </submittedName>
</protein>
<sequence>MPKMFSVPAHSSDLIRLWAPVIAVLCSLILVLSVS</sequence>
<feature type="transmembrane region" description="Helical" evidence="1">
    <location>
        <begin position="15"/>
        <end position="34"/>
    </location>
</feature>
<accession>A0A2P2C3E8</accession>
<evidence type="ECO:0000313" key="2">
    <source>
        <dbReference type="EMBL" id="CUR56509.1"/>
    </source>
</evidence>
<keyword evidence="1" id="KW-1133">Transmembrane helix</keyword>
<dbReference type="EMBL" id="CZKA01000029">
    <property type="protein sequence ID" value="CUR56509.1"/>
    <property type="molecule type" value="Genomic_DNA"/>
</dbReference>
<gene>
    <name evidence="2" type="ORF">NOCA2350036</name>
</gene>
<evidence type="ECO:0000256" key="1">
    <source>
        <dbReference type="SAM" id="Phobius"/>
    </source>
</evidence>